<dbReference type="SMART" id="SM01192">
    <property type="entry name" value="Enolase_C"/>
    <property type="match status" value="1"/>
</dbReference>
<dbReference type="Gene3D" id="3.20.20.120">
    <property type="entry name" value="Enolase-like C-terminal domain"/>
    <property type="match status" value="1"/>
</dbReference>
<dbReference type="HAMAP" id="MF_00318">
    <property type="entry name" value="Enolase"/>
    <property type="match status" value="1"/>
</dbReference>
<dbReference type="GO" id="GO:0000287">
    <property type="term" value="F:magnesium ion binding"/>
    <property type="evidence" value="ECO:0007669"/>
    <property type="project" value="UniProtKB-UniRule"/>
</dbReference>
<dbReference type="AlphaFoldDB" id="A0A7V3ZZ20"/>
<dbReference type="SMART" id="SM01193">
    <property type="entry name" value="Enolase_N"/>
    <property type="match status" value="1"/>
</dbReference>
<dbReference type="PRINTS" id="PR00148">
    <property type="entry name" value="ENOLASE"/>
</dbReference>
<evidence type="ECO:0000256" key="14">
    <source>
        <dbReference type="PIRSR" id="PIRSR001400-3"/>
    </source>
</evidence>
<dbReference type="PANTHER" id="PTHR11902">
    <property type="entry name" value="ENOLASE"/>
    <property type="match status" value="1"/>
</dbReference>
<dbReference type="PANTHER" id="PTHR11902:SF1">
    <property type="entry name" value="ENOLASE"/>
    <property type="match status" value="1"/>
</dbReference>
<dbReference type="EMBL" id="DTDJ01000050">
    <property type="protein sequence ID" value="HGL18278.1"/>
    <property type="molecule type" value="Genomic_DNA"/>
</dbReference>
<feature type="domain" description="Enolase N-terminal" evidence="16">
    <location>
        <begin position="6"/>
        <end position="135"/>
    </location>
</feature>
<dbReference type="InterPro" id="IPR020809">
    <property type="entry name" value="Enolase_CS"/>
</dbReference>
<evidence type="ECO:0000256" key="12">
    <source>
        <dbReference type="PIRSR" id="PIRSR001400-1"/>
    </source>
</evidence>
<feature type="binding site" evidence="13">
    <location>
        <position position="387"/>
    </location>
    <ligand>
        <name>substrate</name>
    </ligand>
</feature>
<feature type="binding site" evidence="13">
    <location>
        <position position="156"/>
    </location>
    <ligand>
        <name>substrate</name>
    </ligand>
</feature>
<feature type="binding site" evidence="11">
    <location>
        <position position="387"/>
    </location>
    <ligand>
        <name>(2R)-2-phosphoglycerate</name>
        <dbReference type="ChEBI" id="CHEBI:58289"/>
    </ligand>
</feature>
<dbReference type="InterPro" id="IPR000941">
    <property type="entry name" value="Enolase"/>
</dbReference>
<evidence type="ECO:0000256" key="5">
    <source>
        <dbReference type="ARBA" id="ARBA00022490"/>
    </source>
</evidence>
<dbReference type="FunFam" id="3.20.20.120:FF:000001">
    <property type="entry name" value="Enolase"/>
    <property type="match status" value="1"/>
</dbReference>
<feature type="binding site" evidence="11">
    <location>
        <position position="164"/>
    </location>
    <ligand>
        <name>(2R)-2-phosphoglycerate</name>
        <dbReference type="ChEBI" id="CHEBI:58289"/>
    </ligand>
</feature>
<comment type="cofactor">
    <cofactor evidence="11">
        <name>Mg(2+)</name>
        <dbReference type="ChEBI" id="CHEBI:18420"/>
    </cofactor>
    <text evidence="11">Binds a second Mg(2+) ion via substrate during catalysis.</text>
</comment>
<keyword evidence="5 11" id="KW-0963">Cytoplasm</keyword>
<feature type="binding site" evidence="11">
    <location>
        <position position="365"/>
    </location>
    <ligand>
        <name>(2R)-2-phosphoglycerate</name>
        <dbReference type="ChEBI" id="CHEBI:58289"/>
    </ligand>
</feature>
<comment type="catalytic activity">
    <reaction evidence="11">
        <text>(2R)-2-phosphoglycerate = phosphoenolpyruvate + H2O</text>
        <dbReference type="Rhea" id="RHEA:10164"/>
        <dbReference type="ChEBI" id="CHEBI:15377"/>
        <dbReference type="ChEBI" id="CHEBI:58289"/>
        <dbReference type="ChEBI" id="CHEBI:58702"/>
        <dbReference type="EC" id="4.2.1.11"/>
    </reaction>
</comment>
<evidence type="ECO:0000256" key="4">
    <source>
        <dbReference type="ARBA" id="ARBA00017068"/>
    </source>
</evidence>
<keyword evidence="6 11" id="KW-0964">Secreted</keyword>
<dbReference type="SFLD" id="SFLDS00001">
    <property type="entry name" value="Enolase"/>
    <property type="match status" value="1"/>
</dbReference>
<dbReference type="GO" id="GO:0006096">
    <property type="term" value="P:glycolytic process"/>
    <property type="evidence" value="ECO:0007669"/>
    <property type="project" value="UniProtKB-UniRule"/>
</dbReference>
<reference evidence="17" key="1">
    <citation type="journal article" date="2020" name="mSystems">
        <title>Genome- and Community-Level Interaction Insights into Carbon Utilization and Element Cycling Functions of Hydrothermarchaeota in Hydrothermal Sediment.</title>
        <authorList>
            <person name="Zhou Z."/>
            <person name="Liu Y."/>
            <person name="Xu W."/>
            <person name="Pan J."/>
            <person name="Luo Z.H."/>
            <person name="Li M."/>
        </authorList>
    </citation>
    <scope>NUCLEOTIDE SEQUENCE [LARGE SCALE GENOMIC DNA]</scope>
    <source>
        <strain evidence="17">SpSt-69</strain>
    </source>
</reference>
<organism evidence="17">
    <name type="scientific">candidate division WOR-3 bacterium</name>
    <dbReference type="NCBI Taxonomy" id="2052148"/>
    <lineage>
        <taxon>Bacteria</taxon>
        <taxon>Bacteria division WOR-3</taxon>
    </lineage>
</organism>
<evidence type="ECO:0000256" key="2">
    <source>
        <dbReference type="ARBA" id="ARBA00009604"/>
    </source>
</evidence>
<evidence type="ECO:0000259" key="15">
    <source>
        <dbReference type="SMART" id="SM01192"/>
    </source>
</evidence>
<dbReference type="EC" id="4.2.1.11" evidence="3 11"/>
<evidence type="ECO:0000256" key="6">
    <source>
        <dbReference type="ARBA" id="ARBA00022525"/>
    </source>
</evidence>
<keyword evidence="17" id="KW-0670">Pyruvate</keyword>
<proteinExistence type="inferred from homology"/>
<comment type="similarity">
    <text evidence="2 11">Belongs to the enolase family.</text>
</comment>
<dbReference type="InterPro" id="IPR029017">
    <property type="entry name" value="Enolase-like_N"/>
</dbReference>
<comment type="subcellular location">
    <subcellularLocation>
        <location evidence="11">Cytoplasm</location>
    </subcellularLocation>
    <subcellularLocation>
        <location evidence="11">Secreted</location>
    </subcellularLocation>
    <subcellularLocation>
        <location evidence="11">Cell surface</location>
    </subcellularLocation>
    <text evidence="11">Fractions of enolase are present in both the cytoplasm and on the cell surface.</text>
</comment>
<feature type="binding site" evidence="11 14">
    <location>
        <position position="284"/>
    </location>
    <ligand>
        <name>Mg(2+)</name>
        <dbReference type="ChEBI" id="CHEBI:18420"/>
    </ligand>
</feature>
<dbReference type="SFLD" id="SFLDG00178">
    <property type="entry name" value="enolase"/>
    <property type="match status" value="1"/>
</dbReference>
<evidence type="ECO:0000256" key="11">
    <source>
        <dbReference type="HAMAP-Rule" id="MF_00318"/>
    </source>
</evidence>
<evidence type="ECO:0000256" key="13">
    <source>
        <dbReference type="PIRSR" id="PIRSR001400-2"/>
    </source>
</evidence>
<feature type="binding site" evidence="11 14">
    <location>
        <position position="311"/>
    </location>
    <ligand>
        <name>Mg(2+)</name>
        <dbReference type="ChEBI" id="CHEBI:18420"/>
    </ligand>
</feature>
<dbReference type="CDD" id="cd03313">
    <property type="entry name" value="enolase"/>
    <property type="match status" value="1"/>
</dbReference>
<dbReference type="Pfam" id="PF00113">
    <property type="entry name" value="Enolase_C"/>
    <property type="match status" value="1"/>
</dbReference>
<feature type="domain" description="Enolase C-terminal TIM barrel" evidence="15">
    <location>
        <begin position="140"/>
        <end position="424"/>
    </location>
</feature>
<name>A0A7V3ZZ20_UNCW3</name>
<feature type="binding site" evidence="13">
    <location>
        <position position="311"/>
    </location>
    <ligand>
        <name>substrate</name>
    </ligand>
</feature>
<dbReference type="InterPro" id="IPR020810">
    <property type="entry name" value="Enolase_C"/>
</dbReference>
<comment type="function">
    <text evidence="11">Catalyzes the reversible conversion of 2-phosphoglycerate (2-PG) into phosphoenolpyruvate (PEP). It is essential for the degradation of carbohydrates via glycolysis.</text>
</comment>
<dbReference type="GO" id="GO:0004634">
    <property type="term" value="F:phosphopyruvate hydratase activity"/>
    <property type="evidence" value="ECO:0007669"/>
    <property type="project" value="UniProtKB-UniRule"/>
</dbReference>
<dbReference type="FunFam" id="3.30.390.10:FF:000001">
    <property type="entry name" value="Enolase"/>
    <property type="match status" value="1"/>
</dbReference>
<keyword evidence="9 11" id="KW-0324">Glycolysis</keyword>
<dbReference type="InterPro" id="IPR036849">
    <property type="entry name" value="Enolase-like_C_sf"/>
</dbReference>
<dbReference type="PIRSF" id="PIRSF001400">
    <property type="entry name" value="Enolase"/>
    <property type="match status" value="1"/>
</dbReference>
<protein>
    <recommendedName>
        <fullName evidence="4 11">Enolase</fullName>
        <ecNumber evidence="3 11">4.2.1.11</ecNumber>
    </recommendedName>
    <alternativeName>
        <fullName evidence="11">2-phospho-D-glycerate hydro-lyase</fullName>
    </alternativeName>
    <alternativeName>
        <fullName evidence="11">2-phosphoglycerate dehydratase</fullName>
    </alternativeName>
</protein>
<sequence length="429" mass="46691">MKKAKIEIIKGREILDSRGNPTVQVECILDDGTVGKAMVPSGASTGTREALELRDSEKRYGGKGVKKAVENVNKIIAPQLIGKSPFDQAEIDYLLINLDGTENKSKLGANAILGVSMAVMRAAANSLGIPLYRYIGGINARTLPVPFMNVINGGVHADNPLDIQEFMIVPAGAPTFAEALRYGAEVFHTLKKILKSRGQVTSVGDEGGFAPQIKTAKEAIETLLEAIETAGYKAGKDIYLALDSAASEFYENGKYNFEGAQLTTEEMIAYYEKLVSEYPIISLEDPLAEEDWEGWKKLTEKLGTRVQLVGDDIFVTNPGILRMGIREKIANSVLIKLNQIGTVTETIETMNLAYTAGYTTVVSHRSGETEDTTIADLAVGMNTGMIKTGSLSRSERIAKYNRLLEIEEELGKNAIYPGLNAIKNQARFD</sequence>
<accession>A0A7V3ZZ20</accession>
<evidence type="ECO:0000256" key="7">
    <source>
        <dbReference type="ARBA" id="ARBA00022723"/>
    </source>
</evidence>
<feature type="active site" description="Proton donor" evidence="11 12">
    <location>
        <position position="206"/>
    </location>
</feature>
<dbReference type="GO" id="GO:0009986">
    <property type="term" value="C:cell surface"/>
    <property type="evidence" value="ECO:0007669"/>
    <property type="project" value="UniProtKB-SubCell"/>
</dbReference>
<dbReference type="SUPFAM" id="SSF51604">
    <property type="entry name" value="Enolase C-terminal domain-like"/>
    <property type="match status" value="1"/>
</dbReference>
<feature type="binding site" evidence="13">
    <location>
        <begin position="363"/>
        <end position="366"/>
    </location>
    <ligand>
        <name>substrate</name>
    </ligand>
</feature>
<feature type="binding site" evidence="11">
    <location>
        <position position="336"/>
    </location>
    <ligand>
        <name>(2R)-2-phosphoglycerate</name>
        <dbReference type="ChEBI" id="CHEBI:58289"/>
    </ligand>
</feature>
<comment type="cofactor">
    <cofactor evidence="14">
        <name>Mg(2+)</name>
        <dbReference type="ChEBI" id="CHEBI:18420"/>
    </cofactor>
    <text evidence="14">Mg(2+) is required for catalysis and for stabilizing the dimer.</text>
</comment>
<dbReference type="NCBIfam" id="TIGR01060">
    <property type="entry name" value="eno"/>
    <property type="match status" value="1"/>
</dbReference>
<evidence type="ECO:0000256" key="8">
    <source>
        <dbReference type="ARBA" id="ARBA00022842"/>
    </source>
</evidence>
<dbReference type="PROSITE" id="PS00164">
    <property type="entry name" value="ENOLASE"/>
    <property type="match status" value="1"/>
</dbReference>
<keyword evidence="7 11" id="KW-0479">Metal-binding</keyword>
<dbReference type="Pfam" id="PF03952">
    <property type="entry name" value="Enolase_N"/>
    <property type="match status" value="1"/>
</dbReference>
<comment type="caution">
    <text evidence="17">The sequence shown here is derived from an EMBL/GenBank/DDBJ whole genome shotgun (WGS) entry which is preliminary data.</text>
</comment>
<evidence type="ECO:0000256" key="9">
    <source>
        <dbReference type="ARBA" id="ARBA00023152"/>
    </source>
</evidence>
<dbReference type="InterPro" id="IPR020811">
    <property type="entry name" value="Enolase_N"/>
</dbReference>
<dbReference type="Gene3D" id="3.30.390.10">
    <property type="entry name" value="Enolase-like, N-terminal domain"/>
    <property type="match status" value="1"/>
</dbReference>
<comment type="pathway">
    <text evidence="1 11">Carbohydrate degradation; glycolysis; pyruvate from D-glyceraldehyde 3-phosphate: step 4/5.</text>
</comment>
<dbReference type="GO" id="GO:0005576">
    <property type="term" value="C:extracellular region"/>
    <property type="evidence" value="ECO:0007669"/>
    <property type="project" value="UniProtKB-SubCell"/>
</dbReference>
<evidence type="ECO:0000256" key="10">
    <source>
        <dbReference type="ARBA" id="ARBA00023239"/>
    </source>
</evidence>
<feature type="binding site" evidence="11">
    <location>
        <position position="366"/>
    </location>
    <ligand>
        <name>(2R)-2-phosphoglycerate</name>
        <dbReference type="ChEBI" id="CHEBI:58289"/>
    </ligand>
</feature>
<dbReference type="SFLD" id="SFLDF00002">
    <property type="entry name" value="enolase"/>
    <property type="match status" value="1"/>
</dbReference>
<dbReference type="GO" id="GO:0000015">
    <property type="term" value="C:phosphopyruvate hydratase complex"/>
    <property type="evidence" value="ECO:0007669"/>
    <property type="project" value="InterPro"/>
</dbReference>
<feature type="binding site" evidence="11 14">
    <location>
        <position position="243"/>
    </location>
    <ligand>
        <name>Mg(2+)</name>
        <dbReference type="ChEBI" id="CHEBI:18420"/>
    </ligand>
</feature>
<evidence type="ECO:0000256" key="3">
    <source>
        <dbReference type="ARBA" id="ARBA00012058"/>
    </source>
</evidence>
<feature type="binding site" evidence="13">
    <location>
        <position position="284"/>
    </location>
    <ligand>
        <name>substrate</name>
    </ligand>
</feature>
<evidence type="ECO:0000256" key="1">
    <source>
        <dbReference type="ARBA" id="ARBA00005031"/>
    </source>
</evidence>
<evidence type="ECO:0000259" key="16">
    <source>
        <dbReference type="SMART" id="SM01193"/>
    </source>
</evidence>
<keyword evidence="8 11" id="KW-0460">Magnesium</keyword>
<dbReference type="SUPFAM" id="SSF54826">
    <property type="entry name" value="Enolase N-terminal domain-like"/>
    <property type="match status" value="1"/>
</dbReference>
<dbReference type="UniPathway" id="UPA00109">
    <property type="reaction ID" value="UER00187"/>
</dbReference>
<evidence type="ECO:0000313" key="17">
    <source>
        <dbReference type="EMBL" id="HGL18278.1"/>
    </source>
</evidence>
<gene>
    <name evidence="11" type="primary">eno</name>
    <name evidence="17" type="ORF">ENU66_08130</name>
</gene>
<feature type="active site" description="Proton acceptor" evidence="11 12">
    <location>
        <position position="336"/>
    </location>
</feature>
<keyword evidence="10 11" id="KW-0456">Lyase</keyword>
<feature type="binding site" evidence="13">
    <location>
        <position position="165"/>
    </location>
    <ligand>
        <name>substrate</name>
    </ligand>
</feature>